<evidence type="ECO:0000313" key="4">
    <source>
        <dbReference type="EMBL" id="CAF4931213.1"/>
    </source>
</evidence>
<dbReference type="EMBL" id="CAJNYV010002928">
    <property type="protein sequence ID" value="CAF3513944.1"/>
    <property type="molecule type" value="Genomic_DNA"/>
</dbReference>
<dbReference type="Proteomes" id="UP000663865">
    <property type="component" value="Unassembled WGS sequence"/>
</dbReference>
<reference evidence="1" key="1">
    <citation type="submission" date="2021-02" db="EMBL/GenBank/DDBJ databases">
        <authorList>
            <person name="Nowell W R."/>
        </authorList>
    </citation>
    <scope>NUCLEOTIDE SEQUENCE</scope>
</reference>
<evidence type="ECO:0000313" key="2">
    <source>
        <dbReference type="EMBL" id="CAF3786072.1"/>
    </source>
</evidence>
<evidence type="ECO:0000313" key="3">
    <source>
        <dbReference type="EMBL" id="CAF4929399.1"/>
    </source>
</evidence>
<dbReference type="EMBL" id="CAJNYT010005924">
    <property type="protein sequence ID" value="CAF3786072.1"/>
    <property type="molecule type" value="Genomic_DNA"/>
</dbReference>
<dbReference type="Proteomes" id="UP000663872">
    <property type="component" value="Unassembled WGS sequence"/>
</dbReference>
<dbReference type="AlphaFoldDB" id="A0A818HV23"/>
<dbReference type="Proteomes" id="UP000663838">
    <property type="component" value="Unassembled WGS sequence"/>
</dbReference>
<evidence type="ECO:0000313" key="5">
    <source>
        <dbReference type="Proteomes" id="UP000663865"/>
    </source>
</evidence>
<evidence type="ECO:0000313" key="1">
    <source>
        <dbReference type="EMBL" id="CAF3513944.1"/>
    </source>
</evidence>
<sequence length="195" mass="23198">MAANPYAGIKYGWEAVQFLQKCYSTEIKMNVRFDYPFLSLHFVLGEFDREQIVFFYFAEQPWYQRMFNWRLYPAYVIEDSSIDDKFKTIEVRCGNGTTAYRDLLNHFHGRTNILQKEILEYLSLYFQRINQRTEEISTEVKVLRKWESGGGTLTVTESDEFGMSEVGSFESPDHRYRVLELIYSIKKKPQRQDPS</sequence>
<dbReference type="EMBL" id="CAJOBS010008444">
    <property type="protein sequence ID" value="CAF4929399.1"/>
    <property type="molecule type" value="Genomic_DNA"/>
</dbReference>
<accession>A0A818HV23</accession>
<protein>
    <submittedName>
        <fullName evidence="1">Uncharacterized protein</fullName>
    </submittedName>
</protein>
<name>A0A818HV23_9BILA</name>
<dbReference type="Proteomes" id="UP000663848">
    <property type="component" value="Unassembled WGS sequence"/>
</dbReference>
<proteinExistence type="predicted"/>
<organism evidence="1 5">
    <name type="scientific">Rotaria socialis</name>
    <dbReference type="NCBI Taxonomy" id="392032"/>
    <lineage>
        <taxon>Eukaryota</taxon>
        <taxon>Metazoa</taxon>
        <taxon>Spiralia</taxon>
        <taxon>Gnathifera</taxon>
        <taxon>Rotifera</taxon>
        <taxon>Eurotatoria</taxon>
        <taxon>Bdelloidea</taxon>
        <taxon>Philodinida</taxon>
        <taxon>Philodinidae</taxon>
        <taxon>Rotaria</taxon>
    </lineage>
</organism>
<comment type="caution">
    <text evidence="1">The sequence shown here is derived from an EMBL/GenBank/DDBJ whole genome shotgun (WGS) entry which is preliminary data.</text>
</comment>
<dbReference type="EMBL" id="CAJOBR010020616">
    <property type="protein sequence ID" value="CAF4931213.1"/>
    <property type="molecule type" value="Genomic_DNA"/>
</dbReference>
<gene>
    <name evidence="2" type="ORF">GRG538_LOCUS33287</name>
    <name evidence="1" type="ORF">KIK155_LOCUS16533</name>
    <name evidence="4" type="ORF">QYT958_LOCUS32036</name>
    <name evidence="3" type="ORF">TOA249_LOCUS32652</name>
</gene>